<feature type="transmembrane region" description="Helical" evidence="7">
    <location>
        <begin position="134"/>
        <end position="158"/>
    </location>
</feature>
<keyword evidence="6 7" id="KW-0472">Membrane</keyword>
<dbReference type="PROSITE" id="PS00216">
    <property type="entry name" value="SUGAR_TRANSPORT_1"/>
    <property type="match status" value="1"/>
</dbReference>
<evidence type="ECO:0000256" key="2">
    <source>
        <dbReference type="ARBA" id="ARBA00022448"/>
    </source>
</evidence>
<keyword evidence="4 7" id="KW-0812">Transmembrane</keyword>
<feature type="transmembrane region" description="Helical" evidence="7">
    <location>
        <begin position="302"/>
        <end position="324"/>
    </location>
</feature>
<comment type="subcellular location">
    <subcellularLocation>
        <location evidence="1">Cell membrane</location>
        <topology evidence="1">Multi-pass membrane protein</topology>
    </subcellularLocation>
</comment>
<feature type="transmembrane region" description="Helical" evidence="7">
    <location>
        <begin position="164"/>
        <end position="184"/>
    </location>
</feature>
<organism evidence="9 10">
    <name type="scientific">Klenkia terrae</name>
    <dbReference type="NCBI Taxonomy" id="1052259"/>
    <lineage>
        <taxon>Bacteria</taxon>
        <taxon>Bacillati</taxon>
        <taxon>Actinomycetota</taxon>
        <taxon>Actinomycetes</taxon>
        <taxon>Geodermatophilales</taxon>
        <taxon>Geodermatophilaceae</taxon>
        <taxon>Klenkia</taxon>
    </lineage>
</organism>
<proteinExistence type="predicted"/>
<dbReference type="InterPro" id="IPR050171">
    <property type="entry name" value="MFS_Transporters"/>
</dbReference>
<name>A0ABU8DZT8_9ACTN</name>
<feature type="transmembrane region" description="Helical" evidence="7">
    <location>
        <begin position="211"/>
        <end position="232"/>
    </location>
</feature>
<protein>
    <submittedName>
        <fullName evidence="9">MFS transporter</fullName>
    </submittedName>
</protein>
<dbReference type="Gene3D" id="1.20.1250.20">
    <property type="entry name" value="MFS general substrate transporter like domains"/>
    <property type="match status" value="1"/>
</dbReference>
<feature type="domain" description="Major facilitator superfamily (MFS) profile" evidence="8">
    <location>
        <begin position="9"/>
        <end position="391"/>
    </location>
</feature>
<sequence>MRTLSRTAAFWSVAVLLVLVLAASGVPSPLYRVYAEEFGFGTGTLTLVFAVYAFALLAALLTVGALSDHVGRRPVLAVALLVEAVAMGLFFVADGVWWLLAARVVQGLATGAMTGAFGAALLDLQRRDRPLGPLINSASPGLGLSLGALGAAIAVQVLVDPGEWVFGVLGALFVVAAVLVWLGLPESSPRVPGALASLRPSVHVPRTSRRAFVVVLPCLAATWALGGLYASLGPSLVAGVYGVENHVAGGLLILALNGTGILGSLATRGLAPSTGMVTGALVFVVGVLGTIGALAAASLTAFYVAAVVSGFGFGAAFLGAMATVTQGVDAGERAGLLSAVFTVSYLAFSLPAIAAGLAIGPLGLTTTAEVYGAVVVALALTAVAGLVRDRRPVPVTGG</sequence>
<evidence type="ECO:0000256" key="3">
    <source>
        <dbReference type="ARBA" id="ARBA00022475"/>
    </source>
</evidence>
<dbReference type="PANTHER" id="PTHR23517:SF13">
    <property type="entry name" value="MAJOR FACILITATOR SUPERFAMILY MFS_1"/>
    <property type="match status" value="1"/>
</dbReference>
<dbReference type="Proteomes" id="UP001373496">
    <property type="component" value="Unassembled WGS sequence"/>
</dbReference>
<dbReference type="SUPFAM" id="SSF103473">
    <property type="entry name" value="MFS general substrate transporter"/>
    <property type="match status" value="1"/>
</dbReference>
<gene>
    <name evidence="9" type="ORF">UXQ13_00415</name>
</gene>
<feature type="transmembrane region" description="Helical" evidence="7">
    <location>
        <begin position="336"/>
        <end position="364"/>
    </location>
</feature>
<dbReference type="PROSITE" id="PS50850">
    <property type="entry name" value="MFS"/>
    <property type="match status" value="1"/>
</dbReference>
<feature type="transmembrane region" description="Helical" evidence="7">
    <location>
        <begin position="370"/>
        <end position="387"/>
    </location>
</feature>
<feature type="transmembrane region" description="Helical" evidence="7">
    <location>
        <begin position="104"/>
        <end position="122"/>
    </location>
</feature>
<evidence type="ECO:0000256" key="5">
    <source>
        <dbReference type="ARBA" id="ARBA00022989"/>
    </source>
</evidence>
<accession>A0ABU8DZT8</accession>
<keyword evidence="5 7" id="KW-1133">Transmembrane helix</keyword>
<feature type="transmembrane region" description="Helical" evidence="7">
    <location>
        <begin position="75"/>
        <end position="98"/>
    </location>
</feature>
<comment type="caution">
    <text evidence="9">The sequence shown here is derived from an EMBL/GenBank/DDBJ whole genome shotgun (WGS) entry which is preliminary data.</text>
</comment>
<keyword evidence="10" id="KW-1185">Reference proteome</keyword>
<dbReference type="InterPro" id="IPR011701">
    <property type="entry name" value="MFS"/>
</dbReference>
<evidence type="ECO:0000313" key="9">
    <source>
        <dbReference type="EMBL" id="MEI4276917.1"/>
    </source>
</evidence>
<dbReference type="InterPro" id="IPR005829">
    <property type="entry name" value="Sugar_transporter_CS"/>
</dbReference>
<feature type="transmembrane region" description="Helical" evidence="7">
    <location>
        <begin position="277"/>
        <end position="296"/>
    </location>
</feature>
<keyword evidence="2" id="KW-0813">Transport</keyword>
<dbReference type="PANTHER" id="PTHR23517">
    <property type="entry name" value="RESISTANCE PROTEIN MDTM, PUTATIVE-RELATED-RELATED"/>
    <property type="match status" value="1"/>
</dbReference>
<evidence type="ECO:0000256" key="4">
    <source>
        <dbReference type="ARBA" id="ARBA00022692"/>
    </source>
</evidence>
<dbReference type="InterPro" id="IPR036259">
    <property type="entry name" value="MFS_trans_sf"/>
</dbReference>
<dbReference type="InterPro" id="IPR020846">
    <property type="entry name" value="MFS_dom"/>
</dbReference>
<keyword evidence="3" id="KW-1003">Cell membrane</keyword>
<evidence type="ECO:0000256" key="6">
    <source>
        <dbReference type="ARBA" id="ARBA00023136"/>
    </source>
</evidence>
<dbReference type="EMBL" id="JBAPLV010000001">
    <property type="protein sequence ID" value="MEI4276917.1"/>
    <property type="molecule type" value="Genomic_DNA"/>
</dbReference>
<evidence type="ECO:0000259" key="8">
    <source>
        <dbReference type="PROSITE" id="PS50850"/>
    </source>
</evidence>
<feature type="transmembrane region" description="Helical" evidence="7">
    <location>
        <begin position="247"/>
        <end position="265"/>
    </location>
</feature>
<dbReference type="Pfam" id="PF07690">
    <property type="entry name" value="MFS_1"/>
    <property type="match status" value="1"/>
</dbReference>
<reference evidence="9 10" key="1">
    <citation type="submission" date="2024-03" db="EMBL/GenBank/DDBJ databases">
        <title>Draft genome sequence of Klenkia terrae.</title>
        <authorList>
            <person name="Duangmal K."/>
            <person name="Chantavorakit T."/>
        </authorList>
    </citation>
    <scope>NUCLEOTIDE SEQUENCE [LARGE SCALE GENOMIC DNA]</scope>
    <source>
        <strain evidence="9 10">JCM 17786</strain>
    </source>
</reference>
<feature type="transmembrane region" description="Helical" evidence="7">
    <location>
        <begin position="38"/>
        <end position="63"/>
    </location>
</feature>
<evidence type="ECO:0000256" key="7">
    <source>
        <dbReference type="SAM" id="Phobius"/>
    </source>
</evidence>
<evidence type="ECO:0000313" key="10">
    <source>
        <dbReference type="Proteomes" id="UP001373496"/>
    </source>
</evidence>
<evidence type="ECO:0000256" key="1">
    <source>
        <dbReference type="ARBA" id="ARBA00004651"/>
    </source>
</evidence>
<dbReference type="RefSeq" id="WP_225236152.1">
    <property type="nucleotide sequence ID" value="NZ_JBAPLV010000001.1"/>
</dbReference>